<evidence type="ECO:0000256" key="1">
    <source>
        <dbReference type="SAM" id="SignalP"/>
    </source>
</evidence>
<name>A0A0M9WEL4_9EURO</name>
<accession>A0A0M9WEL4</accession>
<evidence type="ECO:0000313" key="2">
    <source>
        <dbReference type="EMBL" id="KOS41825.1"/>
    </source>
</evidence>
<reference evidence="2 3" key="1">
    <citation type="submission" date="2015-08" db="EMBL/GenBank/DDBJ databases">
        <title>Genome sequencing of Penicillium nordicum.</title>
        <authorList>
            <person name="Nguyen H.D."/>
            <person name="Seifert K.A."/>
        </authorList>
    </citation>
    <scope>NUCLEOTIDE SEQUENCE [LARGE SCALE GENOMIC DNA]</scope>
    <source>
        <strain evidence="2 3">DAOMC 185683</strain>
    </source>
</reference>
<proteinExistence type="predicted"/>
<dbReference type="AlphaFoldDB" id="A0A0M9WEL4"/>
<comment type="caution">
    <text evidence="2">The sequence shown here is derived from an EMBL/GenBank/DDBJ whole genome shotgun (WGS) entry which is preliminary data.</text>
</comment>
<feature type="chain" id="PRO_5005839662" evidence="1">
    <location>
        <begin position="21"/>
        <end position="113"/>
    </location>
</feature>
<dbReference type="OrthoDB" id="4314774at2759"/>
<keyword evidence="3" id="KW-1185">Reference proteome</keyword>
<keyword evidence="1" id="KW-0732">Signal</keyword>
<feature type="signal peptide" evidence="1">
    <location>
        <begin position="1"/>
        <end position="20"/>
    </location>
</feature>
<dbReference type="Proteomes" id="UP000037696">
    <property type="component" value="Unassembled WGS sequence"/>
</dbReference>
<dbReference type="EMBL" id="LHQQ01000121">
    <property type="protein sequence ID" value="KOS41825.1"/>
    <property type="molecule type" value="Genomic_DNA"/>
</dbReference>
<gene>
    <name evidence="2" type="ORF">ACN38_g7306</name>
</gene>
<sequence length="113" mass="12546">MKFSLPFCLALVAYITPALADGVAAEVVIEYTDGGEEPIDIFPETGCYDTENPTTTVRSIDVSQSEDERPRCIFYSEPACQGDDWTIEVQDGEKTQMFSRPFYVASLECVNAE</sequence>
<evidence type="ECO:0000313" key="3">
    <source>
        <dbReference type="Proteomes" id="UP000037696"/>
    </source>
</evidence>
<protein>
    <submittedName>
        <fullName evidence="2">Uncharacterized protein</fullName>
    </submittedName>
</protein>
<organism evidence="2 3">
    <name type="scientific">Penicillium nordicum</name>
    <dbReference type="NCBI Taxonomy" id="229535"/>
    <lineage>
        <taxon>Eukaryota</taxon>
        <taxon>Fungi</taxon>
        <taxon>Dikarya</taxon>
        <taxon>Ascomycota</taxon>
        <taxon>Pezizomycotina</taxon>
        <taxon>Eurotiomycetes</taxon>
        <taxon>Eurotiomycetidae</taxon>
        <taxon>Eurotiales</taxon>
        <taxon>Aspergillaceae</taxon>
        <taxon>Penicillium</taxon>
    </lineage>
</organism>